<name>A0A101S6K8_9ACTN</name>
<protein>
    <recommendedName>
        <fullName evidence="4">YbaB/EbfC DNA-binding family protein</fullName>
    </recommendedName>
</protein>
<dbReference type="GO" id="GO:0003677">
    <property type="term" value="F:DNA binding"/>
    <property type="evidence" value="ECO:0007669"/>
    <property type="project" value="InterPro"/>
</dbReference>
<dbReference type="Proteomes" id="UP000054375">
    <property type="component" value="Unassembled WGS sequence"/>
</dbReference>
<gene>
    <name evidence="2" type="ORF">AQJ54_09880</name>
</gene>
<evidence type="ECO:0000313" key="3">
    <source>
        <dbReference type="Proteomes" id="UP000054375"/>
    </source>
</evidence>
<dbReference type="Gene3D" id="3.30.1310.10">
    <property type="entry name" value="Nucleoid-associated protein YbaB-like domain"/>
    <property type="match status" value="1"/>
</dbReference>
<feature type="compositionally biased region" description="Basic and acidic residues" evidence="1">
    <location>
        <begin position="128"/>
        <end position="140"/>
    </location>
</feature>
<feature type="region of interest" description="Disordered" evidence="1">
    <location>
        <begin position="123"/>
        <end position="156"/>
    </location>
</feature>
<proteinExistence type="predicted"/>
<dbReference type="Pfam" id="PF02575">
    <property type="entry name" value="YbaB_DNA_bd"/>
    <property type="match status" value="1"/>
</dbReference>
<evidence type="ECO:0000313" key="2">
    <source>
        <dbReference type="EMBL" id="KUN68253.1"/>
    </source>
</evidence>
<dbReference type="EMBL" id="LMWV01000006">
    <property type="protein sequence ID" value="KUN68253.1"/>
    <property type="molecule type" value="Genomic_DNA"/>
</dbReference>
<dbReference type="InterPro" id="IPR036894">
    <property type="entry name" value="YbaB-like_sf"/>
</dbReference>
<keyword evidence="3" id="KW-1185">Reference proteome</keyword>
<dbReference type="InterPro" id="IPR004401">
    <property type="entry name" value="YbaB/EbfC"/>
</dbReference>
<dbReference type="RefSeq" id="WP_062236072.1">
    <property type="nucleotide sequence ID" value="NZ_JBIBHB010000001.1"/>
</dbReference>
<evidence type="ECO:0008006" key="4">
    <source>
        <dbReference type="Google" id="ProtNLM"/>
    </source>
</evidence>
<feature type="compositionally biased region" description="Acidic residues" evidence="1">
    <location>
        <begin position="141"/>
        <end position="150"/>
    </location>
</feature>
<dbReference type="AlphaFoldDB" id="A0A101S6K8"/>
<organism evidence="2 3">
    <name type="scientific">Streptomyces griseorubiginosus</name>
    <dbReference type="NCBI Taxonomy" id="67304"/>
    <lineage>
        <taxon>Bacteria</taxon>
        <taxon>Bacillati</taxon>
        <taxon>Actinomycetota</taxon>
        <taxon>Actinomycetes</taxon>
        <taxon>Kitasatosporales</taxon>
        <taxon>Streptomycetaceae</taxon>
        <taxon>Streptomyces</taxon>
    </lineage>
</organism>
<accession>A0A101S6K8</accession>
<sequence>MSGSSYEQRLAEAMAELDATRAAVARAEAELAESAVTVRSKDRSVEVTVGPQGELTGLRFLEDRYRTMAAGQLAASVLEAAAEARGLMARQVMDLFEPFTLPSERVPELTGVDVDWARVFGPAVLEDGPGRDAGRRRHDDIADEITEDPEEEHRHG</sequence>
<comment type="caution">
    <text evidence="2">The sequence shown here is derived from an EMBL/GenBank/DDBJ whole genome shotgun (WGS) entry which is preliminary data.</text>
</comment>
<reference evidence="2 3" key="1">
    <citation type="submission" date="2015-10" db="EMBL/GenBank/DDBJ databases">
        <title>Draft genome sequence of Streptomyces griseorubiginosus DSM 40469, type strain for the species Streptomyces griseorubiginosus.</title>
        <authorList>
            <person name="Ruckert C."/>
            <person name="Winkler A."/>
            <person name="Kalinowski J."/>
            <person name="Kampfer P."/>
            <person name="Glaeser S."/>
        </authorList>
    </citation>
    <scope>NUCLEOTIDE SEQUENCE [LARGE SCALE GENOMIC DNA]</scope>
    <source>
        <strain evidence="2 3">DSM 40469</strain>
    </source>
</reference>
<evidence type="ECO:0000256" key="1">
    <source>
        <dbReference type="SAM" id="MobiDB-lite"/>
    </source>
</evidence>